<keyword evidence="2 6" id="KW-0812">Transmembrane</keyword>
<dbReference type="HOGENOM" id="CLU_008455_13_7_1"/>
<dbReference type="Gene3D" id="1.20.1250.20">
    <property type="entry name" value="MFS general substrate transporter like domains"/>
    <property type="match status" value="1"/>
</dbReference>
<dbReference type="SUPFAM" id="SSF103473">
    <property type="entry name" value="MFS general substrate transporter"/>
    <property type="match status" value="1"/>
</dbReference>
<dbReference type="InParanoid" id="A0A0D2AQU3"/>
<evidence type="ECO:0000313" key="9">
    <source>
        <dbReference type="Proteomes" id="UP000053259"/>
    </source>
</evidence>
<feature type="domain" description="Major facilitator superfamily (MFS) profile" evidence="7">
    <location>
        <begin position="90"/>
        <end position="527"/>
    </location>
</feature>
<dbReference type="FunFam" id="1.20.1250.20:FF:000318">
    <property type="entry name" value="MFS multidrug transporter, putative"/>
    <property type="match status" value="1"/>
</dbReference>
<feature type="transmembrane region" description="Helical" evidence="6">
    <location>
        <begin position="436"/>
        <end position="459"/>
    </location>
</feature>
<dbReference type="PANTHER" id="PTHR23502:SF2">
    <property type="entry name" value="TRANSPORTER, PUTATIVE (AFU_ORTHOLOGUE AFUA_2G08910)-RELATED"/>
    <property type="match status" value="1"/>
</dbReference>
<dbReference type="STRING" id="253628.A0A0D2AQU3"/>
<dbReference type="InterPro" id="IPR011701">
    <property type="entry name" value="MFS"/>
</dbReference>
<evidence type="ECO:0000256" key="4">
    <source>
        <dbReference type="ARBA" id="ARBA00023136"/>
    </source>
</evidence>
<dbReference type="Pfam" id="PF07690">
    <property type="entry name" value="MFS_1"/>
    <property type="match status" value="1"/>
</dbReference>
<evidence type="ECO:0000259" key="7">
    <source>
        <dbReference type="PROSITE" id="PS50850"/>
    </source>
</evidence>
<feature type="transmembrane region" description="Helical" evidence="6">
    <location>
        <begin position="215"/>
        <end position="238"/>
    </location>
</feature>
<keyword evidence="9" id="KW-1185">Reference proteome</keyword>
<dbReference type="PROSITE" id="PS50850">
    <property type="entry name" value="MFS"/>
    <property type="match status" value="1"/>
</dbReference>
<evidence type="ECO:0000256" key="2">
    <source>
        <dbReference type="ARBA" id="ARBA00022692"/>
    </source>
</evidence>
<evidence type="ECO:0000256" key="3">
    <source>
        <dbReference type="ARBA" id="ARBA00022989"/>
    </source>
</evidence>
<accession>A0A0D2AQU3</accession>
<gene>
    <name evidence="8" type="ORF">PV09_07002</name>
</gene>
<dbReference type="VEuPathDB" id="FungiDB:PV09_07002"/>
<evidence type="ECO:0000256" key="6">
    <source>
        <dbReference type="SAM" id="Phobius"/>
    </source>
</evidence>
<protein>
    <recommendedName>
        <fullName evidence="7">Major facilitator superfamily (MFS) profile domain-containing protein</fullName>
    </recommendedName>
</protein>
<evidence type="ECO:0000256" key="1">
    <source>
        <dbReference type="ARBA" id="ARBA00004141"/>
    </source>
</evidence>
<feature type="transmembrane region" description="Helical" evidence="6">
    <location>
        <begin position="181"/>
        <end position="203"/>
    </location>
</feature>
<dbReference type="RefSeq" id="XP_016211393.1">
    <property type="nucleotide sequence ID" value="XM_016360716.1"/>
</dbReference>
<name>A0A0D2AQU3_9PEZI</name>
<feature type="transmembrane region" description="Helical" evidence="6">
    <location>
        <begin position="91"/>
        <end position="112"/>
    </location>
</feature>
<reference evidence="8 9" key="1">
    <citation type="submission" date="2015-01" db="EMBL/GenBank/DDBJ databases">
        <title>The Genome Sequence of Ochroconis gallopava CBS43764.</title>
        <authorList>
            <consortium name="The Broad Institute Genomics Platform"/>
            <person name="Cuomo C."/>
            <person name="de Hoog S."/>
            <person name="Gorbushina A."/>
            <person name="Stielow B."/>
            <person name="Teixiera M."/>
            <person name="Abouelleil A."/>
            <person name="Chapman S.B."/>
            <person name="Priest M."/>
            <person name="Young S.K."/>
            <person name="Wortman J."/>
            <person name="Nusbaum C."/>
            <person name="Birren B."/>
        </authorList>
    </citation>
    <scope>NUCLEOTIDE SEQUENCE [LARGE SCALE GENOMIC DNA]</scope>
    <source>
        <strain evidence="8 9">CBS 43764</strain>
    </source>
</reference>
<sequence>MKDTIRQDFASEPSLSSSVEKAESIRQEQAPPATSDPENGLGRVATVKPELTSAHKDYLIRRHGTHELEPIPSIDPQDPYNWPDWKKNVNLFLIAFHAMMTTFMAAGIIPAYENIAQDLGVSLQKTSYLTSVQIVVLGYGPLFWKPISTRYGRRPVWLISCLGSGICSVGCAVSHSYGAMAACRCLVAFFISPPAAIGSGVVVETYFKNQRATKMGIWTLMVTLGPPAGPFLMGFVAYHVGYRWIYWIFAITNAVQFVAYLFLSPETRYMRTDDPSTTDASVAGKSSFKSAYFSFRRIDPAPFRAVEFIEPLFLGKHASVLLPTIAYSVVFGFTSVFLTVEIPQIFLPLYHFNAQQLGLQFLGMIIGSVVGEQLAGPLSDWWMHAARRRQAKRNGSSWVRPEFRLWLSYFGYMLAMVGLIVFGVRTAQAKTWNVTPIVGIGIAAAGNQIVTTICMTYMVDMHQNHSSSIGAFVNVVRSTWGFICPFWLPDMVSSIGIGGSGGLTAGIIFAASVLPTVVVQILEGRRKGRPAEVDGRGD</sequence>
<organism evidence="8 9">
    <name type="scientific">Verruconis gallopava</name>
    <dbReference type="NCBI Taxonomy" id="253628"/>
    <lineage>
        <taxon>Eukaryota</taxon>
        <taxon>Fungi</taxon>
        <taxon>Dikarya</taxon>
        <taxon>Ascomycota</taxon>
        <taxon>Pezizomycotina</taxon>
        <taxon>Dothideomycetes</taxon>
        <taxon>Pleosporomycetidae</taxon>
        <taxon>Venturiales</taxon>
        <taxon>Sympoventuriaceae</taxon>
        <taxon>Verruconis</taxon>
    </lineage>
</organism>
<dbReference type="AlphaFoldDB" id="A0A0D2AQU3"/>
<dbReference type="Proteomes" id="UP000053259">
    <property type="component" value="Unassembled WGS sequence"/>
</dbReference>
<feature type="transmembrane region" description="Helical" evidence="6">
    <location>
        <begin position="320"/>
        <end position="340"/>
    </location>
</feature>
<comment type="subcellular location">
    <subcellularLocation>
        <location evidence="1">Membrane</location>
        <topology evidence="1">Multi-pass membrane protein</topology>
    </subcellularLocation>
</comment>
<evidence type="ECO:0000256" key="5">
    <source>
        <dbReference type="SAM" id="MobiDB-lite"/>
    </source>
</evidence>
<dbReference type="PANTHER" id="PTHR23502">
    <property type="entry name" value="MAJOR FACILITATOR SUPERFAMILY"/>
    <property type="match status" value="1"/>
</dbReference>
<dbReference type="EMBL" id="KN847554">
    <property type="protein sequence ID" value="KIW01524.1"/>
    <property type="molecule type" value="Genomic_DNA"/>
</dbReference>
<feature type="transmembrane region" description="Helical" evidence="6">
    <location>
        <begin position="156"/>
        <end position="175"/>
    </location>
</feature>
<feature type="region of interest" description="Disordered" evidence="5">
    <location>
        <begin position="1"/>
        <end position="42"/>
    </location>
</feature>
<feature type="transmembrane region" description="Helical" evidence="6">
    <location>
        <begin position="403"/>
        <end position="424"/>
    </location>
</feature>
<dbReference type="GO" id="GO:0005886">
    <property type="term" value="C:plasma membrane"/>
    <property type="evidence" value="ECO:0007669"/>
    <property type="project" value="TreeGrafter"/>
</dbReference>
<dbReference type="InterPro" id="IPR020846">
    <property type="entry name" value="MFS_dom"/>
</dbReference>
<feature type="transmembrane region" description="Helical" evidence="6">
    <location>
        <begin position="127"/>
        <end position="144"/>
    </location>
</feature>
<evidence type="ECO:0000313" key="8">
    <source>
        <dbReference type="EMBL" id="KIW01524.1"/>
    </source>
</evidence>
<dbReference type="OrthoDB" id="5089392at2759"/>
<dbReference type="GO" id="GO:0022857">
    <property type="term" value="F:transmembrane transporter activity"/>
    <property type="evidence" value="ECO:0007669"/>
    <property type="project" value="InterPro"/>
</dbReference>
<dbReference type="GeneID" id="27314975"/>
<keyword evidence="3 6" id="KW-1133">Transmembrane helix</keyword>
<keyword evidence="4 6" id="KW-0472">Membrane</keyword>
<proteinExistence type="predicted"/>
<dbReference type="InterPro" id="IPR036259">
    <property type="entry name" value="MFS_trans_sf"/>
</dbReference>
<feature type="transmembrane region" description="Helical" evidence="6">
    <location>
        <begin position="244"/>
        <end position="263"/>
    </location>
</feature>
<feature type="transmembrane region" description="Helical" evidence="6">
    <location>
        <begin position="494"/>
        <end position="519"/>
    </location>
</feature>